<feature type="compositionally biased region" description="Basic and acidic residues" evidence="1">
    <location>
        <begin position="109"/>
        <end position="121"/>
    </location>
</feature>
<dbReference type="Pfam" id="PF01344">
    <property type="entry name" value="Kelch_1"/>
    <property type="match status" value="3"/>
</dbReference>
<dbReference type="EMBL" id="CAMXCT020006822">
    <property type="protein sequence ID" value="CAL1173982.1"/>
    <property type="molecule type" value="Genomic_DNA"/>
</dbReference>
<dbReference type="SUPFAM" id="SSF50965">
    <property type="entry name" value="Galactose oxidase, central domain"/>
    <property type="match status" value="1"/>
</dbReference>
<dbReference type="InterPro" id="IPR015915">
    <property type="entry name" value="Kelch-typ_b-propeller"/>
</dbReference>
<dbReference type="OrthoDB" id="45365at2759"/>
<dbReference type="PANTHER" id="PTHR45632">
    <property type="entry name" value="LD33804P"/>
    <property type="match status" value="1"/>
</dbReference>
<proteinExistence type="predicted"/>
<comment type="caution">
    <text evidence="2">The sequence shown here is derived from an EMBL/GenBank/DDBJ whole genome shotgun (WGS) entry which is preliminary data.</text>
</comment>
<organism evidence="2">
    <name type="scientific">Cladocopium goreaui</name>
    <dbReference type="NCBI Taxonomy" id="2562237"/>
    <lineage>
        <taxon>Eukaryota</taxon>
        <taxon>Sar</taxon>
        <taxon>Alveolata</taxon>
        <taxon>Dinophyceae</taxon>
        <taxon>Suessiales</taxon>
        <taxon>Symbiodiniaceae</taxon>
        <taxon>Cladocopium</taxon>
    </lineage>
</organism>
<gene>
    <name evidence="2" type="ORF">C1SCF055_LOCUS45010</name>
</gene>
<dbReference type="PANTHER" id="PTHR45632:SF17">
    <property type="entry name" value="KELCH-LIKE PROTEIN 31"/>
    <property type="match status" value="1"/>
</dbReference>
<keyword evidence="4" id="KW-1185">Reference proteome</keyword>
<reference evidence="3 4" key="2">
    <citation type="submission" date="2024-05" db="EMBL/GenBank/DDBJ databases">
        <authorList>
            <person name="Chen Y."/>
            <person name="Shah S."/>
            <person name="Dougan E. K."/>
            <person name="Thang M."/>
            <person name="Chan C."/>
        </authorList>
    </citation>
    <scope>NUCLEOTIDE SEQUENCE [LARGE SCALE GENOMIC DNA]</scope>
</reference>
<evidence type="ECO:0000313" key="4">
    <source>
        <dbReference type="Proteomes" id="UP001152797"/>
    </source>
</evidence>
<dbReference type="AlphaFoldDB" id="A0A9P1GT76"/>
<reference evidence="2" key="1">
    <citation type="submission" date="2022-10" db="EMBL/GenBank/DDBJ databases">
        <authorList>
            <person name="Chen Y."/>
            <person name="Dougan E. K."/>
            <person name="Chan C."/>
            <person name="Rhodes N."/>
            <person name="Thang M."/>
        </authorList>
    </citation>
    <scope>NUCLEOTIDE SEQUENCE</scope>
</reference>
<feature type="compositionally biased region" description="Low complexity" evidence="1">
    <location>
        <begin position="28"/>
        <end position="42"/>
    </location>
</feature>
<evidence type="ECO:0000256" key="1">
    <source>
        <dbReference type="SAM" id="MobiDB-lite"/>
    </source>
</evidence>
<dbReference type="Proteomes" id="UP001152797">
    <property type="component" value="Unassembled WGS sequence"/>
</dbReference>
<dbReference type="InterPro" id="IPR006652">
    <property type="entry name" value="Kelch_1"/>
</dbReference>
<feature type="region of interest" description="Disordered" evidence="1">
    <location>
        <begin position="91"/>
        <end position="121"/>
    </location>
</feature>
<dbReference type="EMBL" id="CAMXCT030006822">
    <property type="protein sequence ID" value="CAL4807919.1"/>
    <property type="molecule type" value="Genomic_DNA"/>
</dbReference>
<name>A0A9P1GT76_9DINO</name>
<feature type="region of interest" description="Disordered" evidence="1">
    <location>
        <begin position="1"/>
        <end position="79"/>
    </location>
</feature>
<protein>
    <submittedName>
        <fullName evidence="3">Kelch-like protein 28 (BTB/POZ domain-containing protein 5)</fullName>
    </submittedName>
</protein>
<sequence length="548" mass="59898">MGCKGSKDVAPRAETRAEPEDRKETTHTTPMEEVEPSTVPVTEEVKELPVDTEPEMRVESESFLEEKEPHPIEPMEPPSSACEVLTVDATKRGRGHSGEDEETVTTALPREDESPRNTDDKVEGAREVPLCGFCLLGHREAIAISQCSKPLRSCLRSVSLELAEIFPPQALLLGGVDGFDEGTSSVESLDIASNTWTPLPRLRVPRWSSAAACTQGRVFVMGGRGFEMMRDEILDSVEVFDMERGSWGQAANLHFPRCELAAASCRGVLVAAHGVTEGEVPLSEVEFLRLEQAVQWLRAPPLQPARRALAAVGLNDAIYLLGGWDDRLGGASGEVHYLKLRDHDIGTEGWRRAPPLQEPRAGFGACALMGSLWACGGCRGPQNLSSIERFTPGNSAWETITQLQEPRRACCAVPSGSSLLILGGVQNENRETAQSWLGVRGIIDRVLQEIEVLLVKLLADKANDDRKISDEVLDTEPMSTFRLETSSTQVKESVLETTEDVEEKQVSATVPAPPLVVPVLPARRNWFGGVCVATARSFLSPNRILRVR</sequence>
<dbReference type="EMBL" id="CAMXCT010006822">
    <property type="protein sequence ID" value="CAI4020607.1"/>
    <property type="molecule type" value="Genomic_DNA"/>
</dbReference>
<evidence type="ECO:0000313" key="2">
    <source>
        <dbReference type="EMBL" id="CAI4020607.1"/>
    </source>
</evidence>
<dbReference type="SMART" id="SM00612">
    <property type="entry name" value="Kelch"/>
    <property type="match status" value="4"/>
</dbReference>
<feature type="compositionally biased region" description="Basic and acidic residues" evidence="1">
    <location>
        <begin position="1"/>
        <end position="26"/>
    </location>
</feature>
<dbReference type="Gene3D" id="2.120.10.80">
    <property type="entry name" value="Kelch-type beta propeller"/>
    <property type="match status" value="2"/>
</dbReference>
<evidence type="ECO:0000313" key="3">
    <source>
        <dbReference type="EMBL" id="CAL4807919.1"/>
    </source>
</evidence>
<dbReference type="InterPro" id="IPR011043">
    <property type="entry name" value="Gal_Oxase/kelch_b-propeller"/>
</dbReference>
<accession>A0A9P1GT76</accession>
<feature type="compositionally biased region" description="Basic and acidic residues" evidence="1">
    <location>
        <begin position="43"/>
        <end position="73"/>
    </location>
</feature>